<dbReference type="AlphaFoldDB" id="A0A1T5LMP3"/>
<dbReference type="EMBL" id="FUZU01000002">
    <property type="protein sequence ID" value="SKC77232.1"/>
    <property type="molecule type" value="Genomic_DNA"/>
</dbReference>
<evidence type="ECO:0000313" key="3">
    <source>
        <dbReference type="Proteomes" id="UP000190961"/>
    </source>
</evidence>
<gene>
    <name evidence="2" type="ORF">SAMN05660236_3542</name>
</gene>
<dbReference type="InterPro" id="IPR001173">
    <property type="entry name" value="Glyco_trans_2-like"/>
</dbReference>
<accession>A0A1T5LMP3</accession>
<keyword evidence="3" id="KW-1185">Reference proteome</keyword>
<dbReference type="OrthoDB" id="9771846at2"/>
<dbReference type="STRING" id="688867.SAMN05660236_3542"/>
<dbReference type="RefSeq" id="WP_079688054.1">
    <property type="nucleotide sequence ID" value="NZ_FUZU01000002.1"/>
</dbReference>
<feature type="domain" description="Glycosyltransferase 2-like" evidence="1">
    <location>
        <begin position="9"/>
        <end position="135"/>
    </location>
</feature>
<organism evidence="2 3">
    <name type="scientific">Ohtaekwangia koreensis</name>
    <dbReference type="NCBI Taxonomy" id="688867"/>
    <lineage>
        <taxon>Bacteria</taxon>
        <taxon>Pseudomonadati</taxon>
        <taxon>Bacteroidota</taxon>
        <taxon>Cytophagia</taxon>
        <taxon>Cytophagales</taxon>
        <taxon>Fulvivirgaceae</taxon>
        <taxon>Ohtaekwangia</taxon>
    </lineage>
</organism>
<name>A0A1T5LMP3_9BACT</name>
<protein>
    <recommendedName>
        <fullName evidence="1">Glycosyltransferase 2-like domain-containing protein</fullName>
    </recommendedName>
</protein>
<reference evidence="2 3" key="1">
    <citation type="submission" date="2017-02" db="EMBL/GenBank/DDBJ databases">
        <authorList>
            <person name="Peterson S.W."/>
        </authorList>
    </citation>
    <scope>NUCLEOTIDE SEQUENCE [LARGE SCALE GENOMIC DNA]</scope>
    <source>
        <strain evidence="2 3">DSM 25262</strain>
    </source>
</reference>
<dbReference type="PANTHER" id="PTHR43179:SF7">
    <property type="entry name" value="RHAMNOSYLTRANSFERASE WBBL"/>
    <property type="match status" value="1"/>
</dbReference>
<dbReference type="Pfam" id="PF00535">
    <property type="entry name" value="Glycos_transf_2"/>
    <property type="match status" value="1"/>
</dbReference>
<dbReference type="Proteomes" id="UP000190961">
    <property type="component" value="Unassembled WGS sequence"/>
</dbReference>
<sequence>MISSSPQVSVVIINYNTFELTCGCIQSVVEKTSGCTYEIIVVDNASTEGRVKEFLVRFPFITLIESKVNVGFSKGNNIGIEQAKGEFILLLNSDTELQNDALSICQDFIKKDKKAAAVSALLKYPDGAIQHNCQRFPSIKYKLFELFRLQKFVPRRIGGRVLLGFFFDYNEVVYPDWIWGTFFMFRRESLKLLPQGKLADDFFMYVEDMQWCMEFRNLGYSIAFQPAAQVVHYMGKSGGAKSELIDQNIDRFMSKYYSPFERLCIRWLDRILL</sequence>
<dbReference type="SUPFAM" id="SSF53448">
    <property type="entry name" value="Nucleotide-diphospho-sugar transferases"/>
    <property type="match status" value="1"/>
</dbReference>
<dbReference type="CDD" id="cd04186">
    <property type="entry name" value="GT_2_like_c"/>
    <property type="match status" value="1"/>
</dbReference>
<dbReference type="InterPro" id="IPR029044">
    <property type="entry name" value="Nucleotide-diphossugar_trans"/>
</dbReference>
<dbReference type="Gene3D" id="3.90.550.10">
    <property type="entry name" value="Spore Coat Polysaccharide Biosynthesis Protein SpsA, Chain A"/>
    <property type="match status" value="1"/>
</dbReference>
<dbReference type="PANTHER" id="PTHR43179">
    <property type="entry name" value="RHAMNOSYLTRANSFERASE WBBL"/>
    <property type="match status" value="1"/>
</dbReference>
<evidence type="ECO:0000313" key="2">
    <source>
        <dbReference type="EMBL" id="SKC77232.1"/>
    </source>
</evidence>
<evidence type="ECO:0000259" key="1">
    <source>
        <dbReference type="Pfam" id="PF00535"/>
    </source>
</evidence>
<proteinExistence type="predicted"/>